<feature type="domain" description="DUF6036" evidence="1">
    <location>
        <begin position="31"/>
        <end position="165"/>
    </location>
</feature>
<comment type="caution">
    <text evidence="2">The sequence shown here is derived from an EMBL/GenBank/DDBJ whole genome shotgun (WGS) entry which is preliminary data.</text>
</comment>
<dbReference type="AlphaFoldDB" id="B9XLA6"/>
<evidence type="ECO:0000313" key="2">
    <source>
        <dbReference type="EMBL" id="EEF59309.1"/>
    </source>
</evidence>
<keyword evidence="3" id="KW-1185">Reference proteome</keyword>
<accession>B9XLA6</accession>
<dbReference type="STRING" id="320771.Cflav_PD1857"/>
<proteinExistence type="predicted"/>
<sequence>MPVKIEKWNPVVKWDSPAGQTLKLLAVALPKDRIFRITVFGSAPLQLSLDANFLSADVDIFAEEDLSQIIDRNQLGMGQRPIYIEQCVPSTFSAGPDWPLRSYIERLENVEFCLPHPIDILVSKLSRLEEKDVRAFRLVYGLTNEPTEDQLKEVLMNAVDLFRPRFDEERAVGDILLNTRRAWEILYGKTIDVRAEIVVPALERRRKGYGLDAGGLKEDLSKLNRDSQK</sequence>
<gene>
    <name evidence="2" type="ORF">Cflav_PD1857</name>
</gene>
<protein>
    <recommendedName>
        <fullName evidence="1">DUF6036 domain-containing protein</fullName>
    </recommendedName>
</protein>
<name>B9XLA6_PEDPL</name>
<evidence type="ECO:0000259" key="1">
    <source>
        <dbReference type="Pfam" id="PF19502"/>
    </source>
</evidence>
<organism evidence="2 3">
    <name type="scientific">Pedosphaera parvula (strain Ellin514)</name>
    <dbReference type="NCBI Taxonomy" id="320771"/>
    <lineage>
        <taxon>Bacteria</taxon>
        <taxon>Pseudomonadati</taxon>
        <taxon>Verrucomicrobiota</taxon>
        <taxon>Pedosphaerae</taxon>
        <taxon>Pedosphaerales</taxon>
        <taxon>Pedosphaeraceae</taxon>
        <taxon>Pedosphaera</taxon>
    </lineage>
</organism>
<evidence type="ECO:0000313" key="3">
    <source>
        <dbReference type="Proteomes" id="UP000003688"/>
    </source>
</evidence>
<reference evidence="2 3" key="1">
    <citation type="journal article" date="2011" name="J. Bacteriol.">
        <title>Genome sequence of 'Pedosphaera parvula' Ellin514, an aerobic Verrucomicrobial isolate from pasture soil.</title>
        <authorList>
            <person name="Kant R."/>
            <person name="van Passel M.W."/>
            <person name="Sangwan P."/>
            <person name="Palva A."/>
            <person name="Lucas S."/>
            <person name="Copeland A."/>
            <person name="Lapidus A."/>
            <person name="Glavina Del Rio T."/>
            <person name="Dalin E."/>
            <person name="Tice H."/>
            <person name="Bruce D."/>
            <person name="Goodwin L."/>
            <person name="Pitluck S."/>
            <person name="Chertkov O."/>
            <person name="Larimer F.W."/>
            <person name="Land M.L."/>
            <person name="Hauser L."/>
            <person name="Brettin T.S."/>
            <person name="Detter J.C."/>
            <person name="Han S."/>
            <person name="de Vos W.M."/>
            <person name="Janssen P.H."/>
            <person name="Smidt H."/>
        </authorList>
    </citation>
    <scope>NUCLEOTIDE SEQUENCE [LARGE SCALE GENOMIC DNA]</scope>
    <source>
        <strain evidence="2 3">Ellin514</strain>
    </source>
</reference>
<dbReference type="Pfam" id="PF19502">
    <property type="entry name" value="DUF6036"/>
    <property type="match status" value="1"/>
</dbReference>
<dbReference type="Proteomes" id="UP000003688">
    <property type="component" value="Unassembled WGS sequence"/>
</dbReference>
<dbReference type="EMBL" id="ABOX02000029">
    <property type="protein sequence ID" value="EEF59309.1"/>
    <property type="molecule type" value="Genomic_DNA"/>
</dbReference>
<dbReference type="InterPro" id="IPR045792">
    <property type="entry name" value="DUF6036"/>
</dbReference>